<evidence type="ECO:0000313" key="3">
    <source>
        <dbReference type="Proteomes" id="UP000233551"/>
    </source>
</evidence>
<evidence type="ECO:0000256" key="1">
    <source>
        <dbReference type="SAM" id="MobiDB-lite"/>
    </source>
</evidence>
<sequence>MAKCGRGRGPFFIKADLEKGIINAVPNVGDNIEGGFFNMGSSTGPSDEGGPRADCPALGHLSHQRDCRRPQTAPAIFPAVEGAGRGVHDLQIIGAPPCHLPRLRAYGDLP</sequence>
<accession>A0A2I0IXF8</accession>
<gene>
    <name evidence="2" type="ORF">CRG98_031185</name>
</gene>
<keyword evidence="3" id="KW-1185">Reference proteome</keyword>
<dbReference type="AlphaFoldDB" id="A0A2I0IXF8"/>
<organism evidence="2 3">
    <name type="scientific">Punica granatum</name>
    <name type="common">Pomegranate</name>
    <dbReference type="NCBI Taxonomy" id="22663"/>
    <lineage>
        <taxon>Eukaryota</taxon>
        <taxon>Viridiplantae</taxon>
        <taxon>Streptophyta</taxon>
        <taxon>Embryophyta</taxon>
        <taxon>Tracheophyta</taxon>
        <taxon>Spermatophyta</taxon>
        <taxon>Magnoliopsida</taxon>
        <taxon>eudicotyledons</taxon>
        <taxon>Gunneridae</taxon>
        <taxon>Pentapetalae</taxon>
        <taxon>rosids</taxon>
        <taxon>malvids</taxon>
        <taxon>Myrtales</taxon>
        <taxon>Lythraceae</taxon>
        <taxon>Punica</taxon>
    </lineage>
</organism>
<dbReference type="Proteomes" id="UP000233551">
    <property type="component" value="Unassembled WGS sequence"/>
</dbReference>
<name>A0A2I0IXF8_PUNGR</name>
<comment type="caution">
    <text evidence="2">The sequence shown here is derived from an EMBL/GenBank/DDBJ whole genome shotgun (WGS) entry which is preliminary data.</text>
</comment>
<protein>
    <submittedName>
        <fullName evidence="2">Uncharacterized protein</fullName>
    </submittedName>
</protein>
<reference evidence="2 3" key="1">
    <citation type="submission" date="2017-11" db="EMBL/GenBank/DDBJ databases">
        <title>De-novo sequencing of pomegranate (Punica granatum L.) genome.</title>
        <authorList>
            <person name="Akparov Z."/>
            <person name="Amiraslanov A."/>
            <person name="Hajiyeva S."/>
            <person name="Abbasov M."/>
            <person name="Kaur K."/>
            <person name="Hamwieh A."/>
            <person name="Solovyev V."/>
            <person name="Salamov A."/>
            <person name="Braich B."/>
            <person name="Kosarev P."/>
            <person name="Mahmoud A."/>
            <person name="Hajiyev E."/>
            <person name="Babayeva S."/>
            <person name="Izzatullayeva V."/>
            <person name="Mammadov A."/>
            <person name="Mammadov A."/>
            <person name="Sharifova S."/>
            <person name="Ojaghi J."/>
            <person name="Eynullazada K."/>
            <person name="Bayramov B."/>
            <person name="Abdulazimova A."/>
            <person name="Shahmuradov I."/>
        </authorList>
    </citation>
    <scope>NUCLEOTIDE SEQUENCE [LARGE SCALE GENOMIC DNA]</scope>
    <source>
        <strain evidence="3">cv. AG2017</strain>
        <tissue evidence="2">Leaf</tissue>
    </source>
</reference>
<proteinExistence type="predicted"/>
<feature type="region of interest" description="Disordered" evidence="1">
    <location>
        <begin position="38"/>
        <end position="67"/>
    </location>
</feature>
<evidence type="ECO:0000313" key="2">
    <source>
        <dbReference type="EMBL" id="PKI48433.1"/>
    </source>
</evidence>
<dbReference type="EMBL" id="PGOL01002388">
    <property type="protein sequence ID" value="PKI48433.1"/>
    <property type="molecule type" value="Genomic_DNA"/>
</dbReference>